<name>A0A2T0BFM3_9CLOT</name>
<dbReference type="AlphaFoldDB" id="A0A2T0BFM3"/>
<reference evidence="9 10" key="1">
    <citation type="submission" date="2018-03" db="EMBL/GenBank/DDBJ databases">
        <title>Genome sequence of Clostridium luticellarii DSM 29923.</title>
        <authorList>
            <person name="Poehlein A."/>
            <person name="Daniel R."/>
        </authorList>
    </citation>
    <scope>NUCLEOTIDE SEQUENCE [LARGE SCALE GENOMIC DNA]</scope>
    <source>
        <strain evidence="9 10">DSM 29923</strain>
    </source>
</reference>
<proteinExistence type="predicted"/>
<feature type="transmembrane region" description="Helical" evidence="7">
    <location>
        <begin position="43"/>
        <end position="66"/>
    </location>
</feature>
<evidence type="ECO:0000256" key="1">
    <source>
        <dbReference type="ARBA" id="ARBA00004651"/>
    </source>
</evidence>
<evidence type="ECO:0000259" key="8">
    <source>
        <dbReference type="SMART" id="SM00014"/>
    </source>
</evidence>
<dbReference type="GO" id="GO:0016787">
    <property type="term" value="F:hydrolase activity"/>
    <property type="evidence" value="ECO:0007669"/>
    <property type="project" value="UniProtKB-KW"/>
</dbReference>
<evidence type="ECO:0000256" key="3">
    <source>
        <dbReference type="ARBA" id="ARBA00022692"/>
    </source>
</evidence>
<evidence type="ECO:0000256" key="4">
    <source>
        <dbReference type="ARBA" id="ARBA00022801"/>
    </source>
</evidence>
<dbReference type="Pfam" id="PF01569">
    <property type="entry name" value="PAP2"/>
    <property type="match status" value="1"/>
</dbReference>
<dbReference type="SMART" id="SM00014">
    <property type="entry name" value="acidPPc"/>
    <property type="match status" value="1"/>
</dbReference>
<gene>
    <name evidence="9" type="ORF">CLLU_27990</name>
</gene>
<dbReference type="SUPFAM" id="SSF48317">
    <property type="entry name" value="Acid phosphatase/Vanadium-dependent haloperoxidase"/>
    <property type="match status" value="1"/>
</dbReference>
<sequence length="206" mass="23241">MYTIKVRVVKKPIEKVILLIKKFDNLILKFIQDNMHKPVMDKVMIFATALGNGGALWIAIALFLILYGDYRLTGIIVLATLIISTIFGEGIVKHVVRRVRPCNCVNNLQLLISKPISYSFPSGHTFSSFAVAGVLSAQFGEYKMIFLIIAFLIAFSRLYLFVHYPTDIIAGAVFGLLCSKLILLLLSCDFFQNDMLNIFNHNINLY</sequence>
<comment type="caution">
    <text evidence="9">The sequence shown here is derived from an EMBL/GenBank/DDBJ whole genome shotgun (WGS) entry which is preliminary data.</text>
</comment>
<dbReference type="PANTHER" id="PTHR14969">
    <property type="entry name" value="SPHINGOSINE-1-PHOSPHATE PHOSPHOHYDROLASE"/>
    <property type="match status" value="1"/>
</dbReference>
<dbReference type="RefSeq" id="WP_207656008.1">
    <property type="nucleotide sequence ID" value="NZ_JALCRC010000003.1"/>
</dbReference>
<dbReference type="InterPro" id="IPR000326">
    <property type="entry name" value="PAP2/HPO"/>
</dbReference>
<feature type="transmembrane region" description="Helical" evidence="7">
    <location>
        <begin position="72"/>
        <end position="92"/>
    </location>
</feature>
<evidence type="ECO:0000313" key="10">
    <source>
        <dbReference type="Proteomes" id="UP000237798"/>
    </source>
</evidence>
<keyword evidence="6 7" id="KW-0472">Membrane</keyword>
<keyword evidence="10" id="KW-1185">Reference proteome</keyword>
<keyword evidence="4" id="KW-0378">Hydrolase</keyword>
<organism evidence="9 10">
    <name type="scientific">Clostridium luticellarii</name>
    <dbReference type="NCBI Taxonomy" id="1691940"/>
    <lineage>
        <taxon>Bacteria</taxon>
        <taxon>Bacillati</taxon>
        <taxon>Bacillota</taxon>
        <taxon>Clostridia</taxon>
        <taxon>Eubacteriales</taxon>
        <taxon>Clostridiaceae</taxon>
        <taxon>Clostridium</taxon>
    </lineage>
</organism>
<evidence type="ECO:0000256" key="6">
    <source>
        <dbReference type="ARBA" id="ARBA00023136"/>
    </source>
</evidence>
<protein>
    <submittedName>
        <fullName evidence="9">Undecaprenyl pyrophosphate phosphatase</fullName>
    </submittedName>
</protein>
<feature type="transmembrane region" description="Helical" evidence="7">
    <location>
        <begin position="144"/>
        <end position="162"/>
    </location>
</feature>
<evidence type="ECO:0000256" key="5">
    <source>
        <dbReference type="ARBA" id="ARBA00022989"/>
    </source>
</evidence>
<accession>A0A2T0BFM3</accession>
<dbReference type="GO" id="GO:0005886">
    <property type="term" value="C:plasma membrane"/>
    <property type="evidence" value="ECO:0007669"/>
    <property type="project" value="UniProtKB-SubCell"/>
</dbReference>
<dbReference type="Gene3D" id="1.20.144.10">
    <property type="entry name" value="Phosphatidic acid phosphatase type 2/haloperoxidase"/>
    <property type="match status" value="1"/>
</dbReference>
<feature type="transmembrane region" description="Helical" evidence="7">
    <location>
        <begin position="168"/>
        <end position="186"/>
    </location>
</feature>
<feature type="domain" description="Phosphatidic acid phosphatase type 2/haloperoxidase" evidence="8">
    <location>
        <begin position="73"/>
        <end position="183"/>
    </location>
</feature>
<evidence type="ECO:0000256" key="7">
    <source>
        <dbReference type="SAM" id="Phobius"/>
    </source>
</evidence>
<dbReference type="InterPro" id="IPR036938">
    <property type="entry name" value="PAP2/HPO_sf"/>
</dbReference>
<evidence type="ECO:0000256" key="2">
    <source>
        <dbReference type="ARBA" id="ARBA00022475"/>
    </source>
</evidence>
<dbReference type="PANTHER" id="PTHR14969:SF62">
    <property type="entry name" value="DECAPRENYLPHOSPHORYL-5-PHOSPHORIBOSE PHOSPHATASE RV3807C-RELATED"/>
    <property type="match status" value="1"/>
</dbReference>
<dbReference type="Proteomes" id="UP000237798">
    <property type="component" value="Unassembled WGS sequence"/>
</dbReference>
<comment type="subcellular location">
    <subcellularLocation>
        <location evidence="1">Cell membrane</location>
        <topology evidence="1">Multi-pass membrane protein</topology>
    </subcellularLocation>
</comment>
<keyword evidence="3 7" id="KW-0812">Transmembrane</keyword>
<keyword evidence="5 7" id="KW-1133">Transmembrane helix</keyword>
<dbReference type="EMBL" id="PVXP01000052">
    <property type="protein sequence ID" value="PRR82679.1"/>
    <property type="molecule type" value="Genomic_DNA"/>
</dbReference>
<evidence type="ECO:0000313" key="9">
    <source>
        <dbReference type="EMBL" id="PRR82679.1"/>
    </source>
</evidence>
<keyword evidence="2" id="KW-1003">Cell membrane</keyword>